<keyword evidence="5" id="KW-1185">Reference proteome</keyword>
<dbReference type="Proteomes" id="UP001519363">
    <property type="component" value="Unassembled WGS sequence"/>
</dbReference>
<organism evidence="4 5">
    <name type="scientific">Crossiella equi</name>
    <dbReference type="NCBI Taxonomy" id="130796"/>
    <lineage>
        <taxon>Bacteria</taxon>
        <taxon>Bacillati</taxon>
        <taxon>Actinomycetota</taxon>
        <taxon>Actinomycetes</taxon>
        <taxon>Pseudonocardiales</taxon>
        <taxon>Pseudonocardiaceae</taxon>
        <taxon>Crossiella</taxon>
    </lineage>
</organism>
<sequence length="87" mass="9116">MSVEAEIRGLLAEAVGQDRAAVDALPASTELFSPQVALSSLAGLKLLSAIKDRFGVDVADEDMNLDSLESIATLVAFVRARVSADRA</sequence>
<keyword evidence="2" id="KW-0597">Phosphoprotein</keyword>
<evidence type="ECO:0000313" key="4">
    <source>
        <dbReference type="EMBL" id="MBP2474341.1"/>
    </source>
</evidence>
<dbReference type="PROSITE" id="PS50075">
    <property type="entry name" value="CARRIER"/>
    <property type="match status" value="1"/>
</dbReference>
<dbReference type="RefSeq" id="WP_086786806.1">
    <property type="nucleotide sequence ID" value="NZ_JAGIOO010000001.1"/>
</dbReference>
<proteinExistence type="predicted"/>
<reference evidence="4 5" key="1">
    <citation type="submission" date="2021-03" db="EMBL/GenBank/DDBJ databases">
        <title>Sequencing the genomes of 1000 actinobacteria strains.</title>
        <authorList>
            <person name="Klenk H.-P."/>
        </authorList>
    </citation>
    <scope>NUCLEOTIDE SEQUENCE [LARGE SCALE GENOMIC DNA]</scope>
    <source>
        <strain evidence="4 5">DSM 44580</strain>
    </source>
</reference>
<keyword evidence="1" id="KW-0596">Phosphopantetheine</keyword>
<feature type="domain" description="Carrier" evidence="3">
    <location>
        <begin position="1"/>
        <end position="82"/>
    </location>
</feature>
<evidence type="ECO:0000259" key="3">
    <source>
        <dbReference type="PROSITE" id="PS50075"/>
    </source>
</evidence>
<dbReference type="Gene3D" id="1.10.1200.10">
    <property type="entry name" value="ACP-like"/>
    <property type="match status" value="1"/>
</dbReference>
<dbReference type="SUPFAM" id="SSF47336">
    <property type="entry name" value="ACP-like"/>
    <property type="match status" value="1"/>
</dbReference>
<dbReference type="InterPro" id="IPR009081">
    <property type="entry name" value="PP-bd_ACP"/>
</dbReference>
<gene>
    <name evidence="4" type="ORF">JOF53_003213</name>
</gene>
<evidence type="ECO:0000256" key="2">
    <source>
        <dbReference type="ARBA" id="ARBA00022553"/>
    </source>
</evidence>
<comment type="caution">
    <text evidence="4">The sequence shown here is derived from an EMBL/GenBank/DDBJ whole genome shotgun (WGS) entry which is preliminary data.</text>
</comment>
<dbReference type="EMBL" id="JAGIOO010000001">
    <property type="protein sequence ID" value="MBP2474341.1"/>
    <property type="molecule type" value="Genomic_DNA"/>
</dbReference>
<dbReference type="PROSITE" id="PS00012">
    <property type="entry name" value="PHOSPHOPANTETHEINE"/>
    <property type="match status" value="1"/>
</dbReference>
<accession>A0ABS5ACN1</accession>
<evidence type="ECO:0000256" key="1">
    <source>
        <dbReference type="ARBA" id="ARBA00022450"/>
    </source>
</evidence>
<name>A0ABS5ACN1_9PSEU</name>
<dbReference type="InterPro" id="IPR036736">
    <property type="entry name" value="ACP-like_sf"/>
</dbReference>
<dbReference type="InterPro" id="IPR006162">
    <property type="entry name" value="Ppantetheine_attach_site"/>
</dbReference>
<dbReference type="Pfam" id="PF00550">
    <property type="entry name" value="PP-binding"/>
    <property type="match status" value="1"/>
</dbReference>
<protein>
    <submittedName>
        <fullName evidence="4">Acyl carrier protein</fullName>
    </submittedName>
</protein>
<evidence type="ECO:0000313" key="5">
    <source>
        <dbReference type="Proteomes" id="UP001519363"/>
    </source>
</evidence>